<dbReference type="STRING" id="121845.A0A3Q0JGF3"/>
<feature type="transmembrane region" description="Helical" evidence="8">
    <location>
        <begin position="374"/>
        <end position="402"/>
    </location>
</feature>
<feature type="transmembrane region" description="Helical" evidence="8">
    <location>
        <begin position="127"/>
        <end position="146"/>
    </location>
</feature>
<evidence type="ECO:0000256" key="7">
    <source>
        <dbReference type="SAM" id="MobiDB-lite"/>
    </source>
</evidence>
<feature type="transmembrane region" description="Helical" evidence="8">
    <location>
        <begin position="414"/>
        <end position="432"/>
    </location>
</feature>
<accession>A0A3Q0JGF3</accession>
<dbReference type="RefSeq" id="XP_026687474.1">
    <property type="nucleotide sequence ID" value="XM_026831673.1"/>
</dbReference>
<dbReference type="OMA" id="YICAAGL"/>
<dbReference type="GO" id="GO:0022857">
    <property type="term" value="F:transmembrane transporter activity"/>
    <property type="evidence" value="ECO:0007669"/>
    <property type="project" value="InterPro"/>
</dbReference>
<feature type="compositionally biased region" description="Polar residues" evidence="7">
    <location>
        <begin position="8"/>
        <end position="45"/>
    </location>
</feature>
<organism evidence="10 11">
    <name type="scientific">Diaphorina citri</name>
    <name type="common">Asian citrus psyllid</name>
    <dbReference type="NCBI Taxonomy" id="121845"/>
    <lineage>
        <taxon>Eukaryota</taxon>
        <taxon>Metazoa</taxon>
        <taxon>Ecdysozoa</taxon>
        <taxon>Arthropoda</taxon>
        <taxon>Hexapoda</taxon>
        <taxon>Insecta</taxon>
        <taxon>Pterygota</taxon>
        <taxon>Neoptera</taxon>
        <taxon>Paraneoptera</taxon>
        <taxon>Hemiptera</taxon>
        <taxon>Sternorrhyncha</taxon>
        <taxon>Psylloidea</taxon>
        <taxon>Psyllidae</taxon>
        <taxon>Diaphorininae</taxon>
        <taxon>Diaphorina</taxon>
    </lineage>
</organism>
<dbReference type="InterPro" id="IPR044770">
    <property type="entry name" value="MFS_spinster-like"/>
</dbReference>
<evidence type="ECO:0000259" key="9">
    <source>
        <dbReference type="PROSITE" id="PS50850"/>
    </source>
</evidence>
<dbReference type="InterPro" id="IPR011701">
    <property type="entry name" value="MFS"/>
</dbReference>
<dbReference type="SUPFAM" id="SSF103473">
    <property type="entry name" value="MFS general substrate transporter"/>
    <property type="match status" value="1"/>
</dbReference>
<dbReference type="GeneID" id="103520638"/>
<keyword evidence="3 8" id="KW-0812">Transmembrane</keyword>
<dbReference type="PaxDb" id="121845-A0A3Q0JGF3"/>
<gene>
    <name evidence="11" type="primary">LOC103520638</name>
</gene>
<evidence type="ECO:0000313" key="10">
    <source>
        <dbReference type="Proteomes" id="UP000079169"/>
    </source>
</evidence>
<keyword evidence="2" id="KW-0813">Transport</keyword>
<dbReference type="PANTHER" id="PTHR23505:SF79">
    <property type="entry name" value="PROTEIN SPINSTER"/>
    <property type="match status" value="1"/>
</dbReference>
<feature type="transmembrane region" description="Helical" evidence="8">
    <location>
        <begin position="508"/>
        <end position="532"/>
    </location>
</feature>
<feature type="domain" description="Major facilitator superfamily (MFS) profile" evidence="9">
    <location>
        <begin position="62"/>
        <end position="462"/>
    </location>
</feature>
<keyword evidence="5 8" id="KW-0472">Membrane</keyword>
<evidence type="ECO:0000256" key="6">
    <source>
        <dbReference type="ARBA" id="ARBA00024338"/>
    </source>
</evidence>
<feature type="transmembrane region" description="Helical" evidence="8">
    <location>
        <begin position="269"/>
        <end position="294"/>
    </location>
</feature>
<dbReference type="AlphaFoldDB" id="A0A3Q0JGF3"/>
<evidence type="ECO:0000256" key="4">
    <source>
        <dbReference type="ARBA" id="ARBA00022989"/>
    </source>
</evidence>
<dbReference type="PANTHER" id="PTHR23505">
    <property type="entry name" value="SPINSTER"/>
    <property type="match status" value="1"/>
</dbReference>
<evidence type="ECO:0000256" key="8">
    <source>
        <dbReference type="SAM" id="Phobius"/>
    </source>
</evidence>
<dbReference type="InterPro" id="IPR036259">
    <property type="entry name" value="MFS_trans_sf"/>
</dbReference>
<dbReference type="CDD" id="cd17328">
    <property type="entry name" value="MFS_spinster_like"/>
    <property type="match status" value="1"/>
</dbReference>
<dbReference type="InterPro" id="IPR020846">
    <property type="entry name" value="MFS_dom"/>
</dbReference>
<name>A0A3Q0JGF3_DIACI</name>
<dbReference type="Gene3D" id="1.20.1250.20">
    <property type="entry name" value="MFS general substrate transporter like domains"/>
    <property type="match status" value="1"/>
</dbReference>
<evidence type="ECO:0000256" key="3">
    <source>
        <dbReference type="ARBA" id="ARBA00022692"/>
    </source>
</evidence>
<dbReference type="PROSITE" id="PS50850">
    <property type="entry name" value="MFS"/>
    <property type="match status" value="1"/>
</dbReference>
<feature type="region of interest" description="Disordered" evidence="7">
    <location>
        <begin position="1"/>
        <end position="45"/>
    </location>
</feature>
<evidence type="ECO:0000256" key="5">
    <source>
        <dbReference type="ARBA" id="ARBA00023136"/>
    </source>
</evidence>
<sequence>MRSKKFTINKSSNMEVSTLPRNNHSQQHLMNSDDSESSDSPGNRTRTAEMSYKDISYRQWLTVVILFYVNLINYMDRYTIAGVLTEIRKDFNIGDDKAGLLQTAFVLSYMVCAPLFGYLGDRYSRRYIMAFGVFLWCITTFVGSFMNHYLLFLLFRSMVGIGEASYSTIAPTIISDLFVKDLRSQMLAFFYFAIPIGSGLGYIVGSTAFSVMGAWPWSLRVTPVLGACAVLLILFFMEDPERGEAEGRVTEERTSFGEDIRALCKNPTFMFTTLGFTCVAFVTGALAWFGPHYLELGVNLQEGHENVSMDDISFKFGIITMLSGLIGVPLGSLLSQRLKHKYERADPLICAFGLIASAPLIFAALILADRSLAWCFVCMFLGEIFLNLNWSIVADMTLYVVLPLRRSTAEAFQILISHAFGDAGSPYLIGLLSEMFRHSLQLGASTLVANAMLPSSLAPSLPFSSSNSTSLPLVSSLDETAHRSDEFLAHKSDEFLAHKSDEFLALQYALFITSFIEVLGGIFFLLGSLYIVQDRARANREIAGEDNPASNEDR</sequence>
<evidence type="ECO:0000256" key="2">
    <source>
        <dbReference type="ARBA" id="ARBA00022448"/>
    </source>
</evidence>
<feature type="transmembrane region" description="Helical" evidence="8">
    <location>
        <begin position="60"/>
        <end position="80"/>
    </location>
</feature>
<feature type="transmembrane region" description="Helical" evidence="8">
    <location>
        <begin position="186"/>
        <end position="205"/>
    </location>
</feature>
<keyword evidence="10" id="KW-1185">Reference proteome</keyword>
<keyword evidence="4 8" id="KW-1133">Transmembrane helix</keyword>
<dbReference type="KEGG" id="dci:103520638"/>
<feature type="transmembrane region" description="Helical" evidence="8">
    <location>
        <begin position="347"/>
        <end position="368"/>
    </location>
</feature>
<feature type="transmembrane region" description="Helical" evidence="8">
    <location>
        <begin position="152"/>
        <end position="174"/>
    </location>
</feature>
<protein>
    <submittedName>
        <fullName evidence="11">Protein spinster</fullName>
    </submittedName>
</protein>
<evidence type="ECO:0000256" key="1">
    <source>
        <dbReference type="ARBA" id="ARBA00004141"/>
    </source>
</evidence>
<feature type="transmembrane region" description="Helical" evidence="8">
    <location>
        <begin position="217"/>
        <end position="237"/>
    </location>
</feature>
<comment type="similarity">
    <text evidence="6">Belongs to the major facilitator superfamily. Spinster (TC 2.A.1.49) family.</text>
</comment>
<comment type="subcellular location">
    <subcellularLocation>
        <location evidence="1">Membrane</location>
        <topology evidence="1">Multi-pass membrane protein</topology>
    </subcellularLocation>
</comment>
<evidence type="ECO:0000313" key="11">
    <source>
        <dbReference type="RefSeq" id="XP_026687474.1"/>
    </source>
</evidence>
<feature type="transmembrane region" description="Helical" evidence="8">
    <location>
        <begin position="100"/>
        <end position="120"/>
    </location>
</feature>
<reference evidence="11" key="1">
    <citation type="submission" date="2025-08" db="UniProtKB">
        <authorList>
            <consortium name="RefSeq"/>
        </authorList>
    </citation>
    <scope>IDENTIFICATION</scope>
</reference>
<feature type="transmembrane region" description="Helical" evidence="8">
    <location>
        <begin position="314"/>
        <end position="335"/>
    </location>
</feature>
<dbReference type="GO" id="GO:0016020">
    <property type="term" value="C:membrane"/>
    <property type="evidence" value="ECO:0007669"/>
    <property type="project" value="UniProtKB-SubCell"/>
</dbReference>
<dbReference type="Proteomes" id="UP000079169">
    <property type="component" value="Unplaced"/>
</dbReference>
<proteinExistence type="inferred from homology"/>
<dbReference type="Pfam" id="PF07690">
    <property type="entry name" value="MFS_1"/>
    <property type="match status" value="1"/>
</dbReference>